<evidence type="ECO:0000256" key="2">
    <source>
        <dbReference type="SAM" id="Phobius"/>
    </source>
</evidence>
<organism evidence="3 4">
    <name type="scientific">Magallana gigas</name>
    <name type="common">Pacific oyster</name>
    <name type="synonym">Crassostrea gigas</name>
    <dbReference type="NCBI Taxonomy" id="29159"/>
    <lineage>
        <taxon>Eukaryota</taxon>
        <taxon>Metazoa</taxon>
        <taxon>Spiralia</taxon>
        <taxon>Lophotrochozoa</taxon>
        <taxon>Mollusca</taxon>
        <taxon>Bivalvia</taxon>
        <taxon>Autobranchia</taxon>
        <taxon>Pteriomorphia</taxon>
        <taxon>Ostreida</taxon>
        <taxon>Ostreoidea</taxon>
        <taxon>Ostreidae</taxon>
        <taxon>Magallana</taxon>
    </lineage>
</organism>
<dbReference type="AlphaFoldDB" id="A0A8W8I2H7"/>
<feature type="transmembrane region" description="Helical" evidence="2">
    <location>
        <begin position="59"/>
        <end position="81"/>
    </location>
</feature>
<keyword evidence="2" id="KW-0472">Membrane</keyword>
<keyword evidence="2" id="KW-0812">Transmembrane</keyword>
<feature type="region of interest" description="Disordered" evidence="1">
    <location>
        <begin position="1"/>
        <end position="54"/>
    </location>
</feature>
<evidence type="ECO:0000313" key="3">
    <source>
        <dbReference type="EnsemblMetazoa" id="G11988.1:cds"/>
    </source>
</evidence>
<reference evidence="3" key="1">
    <citation type="submission" date="2022-08" db="UniProtKB">
        <authorList>
            <consortium name="EnsemblMetazoa"/>
        </authorList>
    </citation>
    <scope>IDENTIFICATION</scope>
    <source>
        <strain evidence="3">05x7-T-G4-1.051#20</strain>
    </source>
</reference>
<dbReference type="Proteomes" id="UP000005408">
    <property type="component" value="Unassembled WGS sequence"/>
</dbReference>
<accession>A0A8W8I2H7</accession>
<evidence type="ECO:0000256" key="1">
    <source>
        <dbReference type="SAM" id="MobiDB-lite"/>
    </source>
</evidence>
<keyword evidence="2" id="KW-1133">Transmembrane helix</keyword>
<dbReference type="EnsemblMetazoa" id="G11988.1">
    <property type="protein sequence ID" value="G11988.1:cds"/>
    <property type="gene ID" value="G11988"/>
</dbReference>
<feature type="compositionally biased region" description="Polar residues" evidence="1">
    <location>
        <begin position="7"/>
        <end position="19"/>
    </location>
</feature>
<sequence>MLDSCLHSRTNSTTMSSGALPSYTGSSHTSTTFTPTSTPKSDGESSSPTSSSDQDNTKMILIIVFAVLAVALIVAAIILFLKCKTKSIKQSNPLYYNTEPVKNGCPPMNTYEDMNSRPFSPPPVYQDNCKTGRPSSSSSIRATFDETKSIHSFNLDIFSVDSKRKNL</sequence>
<evidence type="ECO:0000313" key="4">
    <source>
        <dbReference type="Proteomes" id="UP000005408"/>
    </source>
</evidence>
<keyword evidence="4" id="KW-1185">Reference proteome</keyword>
<feature type="compositionally biased region" description="Low complexity" evidence="1">
    <location>
        <begin position="21"/>
        <end position="54"/>
    </location>
</feature>
<proteinExistence type="predicted"/>
<protein>
    <submittedName>
        <fullName evidence="3">Uncharacterized protein</fullName>
    </submittedName>
</protein>
<name>A0A8W8I2H7_MAGGI</name>